<dbReference type="VEuPathDB" id="MicrosporidiaDB:AAJ76_3600018779"/>
<dbReference type="VEuPathDB" id="MicrosporidiaDB:NCER_102134"/>
<dbReference type="RefSeq" id="XP_024330742.1">
    <property type="nucleotide sequence ID" value="XM_024475314.1"/>
</dbReference>
<sequence>MFTPLNKETSKKRLKSIVKERRALKETYYNFLLDIKKLDNIFSVKIDYEENYELLSQIKEYALYNCLLKNIDIDIKKYDIFRYKKVLFFYIKKTIENKEFIKAKKLLNICKERGYENNEYFDLLYKLKKFY</sequence>
<dbReference type="VEuPathDB" id="MicrosporidiaDB:G9O61_00g019950"/>
<evidence type="ECO:0000313" key="1">
    <source>
        <dbReference type="EMBL" id="KKO75000.1"/>
    </source>
</evidence>
<keyword evidence="2" id="KW-1185">Reference proteome</keyword>
<organism evidence="1 2">
    <name type="scientific">Vairimorpha ceranae</name>
    <dbReference type="NCBI Taxonomy" id="40302"/>
    <lineage>
        <taxon>Eukaryota</taxon>
        <taxon>Fungi</taxon>
        <taxon>Fungi incertae sedis</taxon>
        <taxon>Microsporidia</taxon>
        <taxon>Nosematidae</taxon>
        <taxon>Vairimorpha</taxon>
    </lineage>
</organism>
<protein>
    <submittedName>
        <fullName evidence="1">Uncharacterized protein</fullName>
    </submittedName>
</protein>
<dbReference type="Proteomes" id="UP000034350">
    <property type="component" value="Unassembled WGS sequence"/>
</dbReference>
<dbReference type="EMBL" id="JPQZ01000036">
    <property type="protein sequence ID" value="KKO75000.1"/>
    <property type="molecule type" value="Genomic_DNA"/>
</dbReference>
<dbReference type="OMA" id="ENTIECK"/>
<dbReference type="GeneID" id="36320250"/>
<accession>A0A0F9WDY6</accession>
<evidence type="ECO:0000313" key="2">
    <source>
        <dbReference type="Proteomes" id="UP000034350"/>
    </source>
</evidence>
<dbReference type="AlphaFoldDB" id="A0A0F9WDY6"/>
<comment type="caution">
    <text evidence="1">The sequence shown here is derived from an EMBL/GenBank/DDBJ whole genome shotgun (WGS) entry which is preliminary data.</text>
</comment>
<reference evidence="1 2" key="1">
    <citation type="journal article" date="2015" name="Environ. Microbiol.">
        <title>Genome analyses suggest the presence of polyploidy and recent human-driven expansions in eight global populations of the honeybee pathogen Nosema ceranae.</title>
        <authorList>
            <person name="Pelin A."/>
            <person name="Selman M."/>
            <person name="Aris-Brosou S."/>
            <person name="Farinelli L."/>
            <person name="Corradi N."/>
        </authorList>
    </citation>
    <scope>NUCLEOTIDE SEQUENCE [LARGE SCALE GENOMIC DNA]</scope>
    <source>
        <strain evidence="1 2">PA08 1199</strain>
    </source>
</reference>
<proteinExistence type="predicted"/>
<dbReference type="OrthoDB" id="2191619at2759"/>
<gene>
    <name evidence="1" type="ORF">AAJ76_3600018779</name>
</gene>
<name>A0A0F9WDY6_9MICR</name>